<dbReference type="PRINTS" id="PR00344">
    <property type="entry name" value="BCTRLSENSOR"/>
</dbReference>
<gene>
    <name evidence="5" type="ORF">EKO04_000007</name>
</gene>
<dbReference type="InterPro" id="IPR036890">
    <property type="entry name" value="HATPase_C_sf"/>
</dbReference>
<dbReference type="GO" id="GO:0000155">
    <property type="term" value="F:phosphorelay sensor kinase activity"/>
    <property type="evidence" value="ECO:0007669"/>
    <property type="project" value="InterPro"/>
</dbReference>
<dbReference type="SMART" id="SM00387">
    <property type="entry name" value="HATPase_c"/>
    <property type="match status" value="1"/>
</dbReference>
<evidence type="ECO:0000256" key="1">
    <source>
        <dbReference type="ARBA" id="ARBA00022553"/>
    </source>
</evidence>
<dbReference type="AlphaFoldDB" id="A0A8H7ML49"/>
<dbReference type="PANTHER" id="PTHR43719">
    <property type="entry name" value="TWO-COMPONENT HISTIDINE KINASE"/>
    <property type="match status" value="1"/>
</dbReference>
<dbReference type="PROSITE" id="PS50110">
    <property type="entry name" value="RESPONSE_REGULATORY"/>
    <property type="match status" value="1"/>
</dbReference>
<proteinExistence type="predicted"/>
<dbReference type="Pfam" id="PF26131">
    <property type="entry name" value="PAS-like"/>
    <property type="match status" value="1"/>
</dbReference>
<dbReference type="OrthoDB" id="60033at2759"/>
<sequence length="1155" mass="128190">MDYSSVAPPARSELGGQDLHAIGMIELLEHDPRPTFVLNGTILNQNCNIATSLAYWNLSLASINEGDLLVGIKDDSAIITAEKHSQIRSEFRAWIATDVETTKSCVFLGYTWTKLVLASHWIVVFGAPTNTSPHEGDAQLEHATLTRTLSGSSIATFDWTDELPPARMSSHVAWARSIDWSQTPLGPTSNWPHQLRSISNIIMQDSRPAVVFYGPELTMIYNEAYTDCLGNLHPCMGSSAQTALATVWSDFLAPIIAQNRDGEVVEQTDTLVNISRNGFLEETYFNVKFMPMLDSSGATVGHYVSASESSRGVVSERQSQTLLHLSEELSHARDIDSYWNTATEVFSRNDKDVLFLLLYSVEYDPSESITSATPMSREHRQCKLRGSVGLPEDKLAGPAYLDLSKDQGFTPYLRQATTAQQPITVSFDGDLAIASLFQDIPWRGFGDACRAAVVSTLNPISSKDNVLGFMVVGLNPRRPYDDDYRQFLFTAGRLLSTPLASILVHDEDIRRREIAVANAETMRIELKRQLLNTQIEVERSMFKFQRFAEGADIGIFILSLDGIYSYRNEAWYSILGAGDRSIQLEPAWEALIDEEHIAFGQEKFQALIDTKEHQSFELRLKRTSMQCIGDSEPQEQQMWVLCSIFPDMKSDGEVEAMIGCFTDISQQKWGEQIQAAHALNAQESKRQLETFIDTTSHEMRNPLSAIVQCADSIISTHKAFEGSPDSQHTIQSILDAAIDSAETIVQCSKHMKTIVDDVLTMSKIDSGLFTMTPVDVQLESIARNAVKMFEGEAQAAGIELNLRLQDSCKECNIKEVSLDPNRVLQILINLLTNAIKFTHLEQTRQITISLGISLEEPVEYAQDHVKFVRTSEALATPSLQADWDKGGIVYIIFAVQDTGRGLSGTERDLLFARFSQASARTHIDYGGSGLGLFISRRLTEMHGGAIGFASEAGVGSTFAFYVKSRNTTSSLKSESESTTTHLSIREQAPWLSSKPCEDTNQSPVQPIKNPIPTTNLHVLVVEDNLVNQRVLTKQLRKLGIEVSVANHGGEALNHLHTTTWCISDAPTAKKLSLVLMDWEMPIMDGLTCVRRIRDLEQQGVIRGHVPVIAVTANVRSEQVKTAMKAGMDNVISKPFRIPELLARMEETLGARVLVE</sequence>
<reference evidence="5" key="1">
    <citation type="submission" date="2018-12" db="EMBL/GenBank/DDBJ databases">
        <authorList>
            <person name="Syme R.A."/>
            <person name="Farfan-Caceres L."/>
            <person name="Lichtenzveig J."/>
        </authorList>
    </citation>
    <scope>NUCLEOTIDE SEQUENCE</scope>
    <source>
        <strain evidence="5">Al4</strain>
    </source>
</reference>
<dbReference type="InterPro" id="IPR000014">
    <property type="entry name" value="PAS"/>
</dbReference>
<dbReference type="Gene3D" id="3.30.450.20">
    <property type="entry name" value="PAS domain"/>
    <property type="match status" value="2"/>
</dbReference>
<dbReference type="SUPFAM" id="SSF52172">
    <property type="entry name" value="CheY-like"/>
    <property type="match status" value="1"/>
</dbReference>
<dbReference type="CDD" id="cd00130">
    <property type="entry name" value="PAS"/>
    <property type="match status" value="1"/>
</dbReference>
<dbReference type="SMART" id="SM00388">
    <property type="entry name" value="HisKA"/>
    <property type="match status" value="1"/>
</dbReference>
<feature type="domain" description="Histidine kinase" evidence="3">
    <location>
        <begin position="694"/>
        <end position="966"/>
    </location>
</feature>
<dbReference type="CDD" id="cd00082">
    <property type="entry name" value="HisKA"/>
    <property type="match status" value="1"/>
</dbReference>
<dbReference type="SMART" id="SM00448">
    <property type="entry name" value="REC"/>
    <property type="match status" value="1"/>
</dbReference>
<dbReference type="InterPro" id="IPR005467">
    <property type="entry name" value="His_kinase_dom"/>
</dbReference>
<dbReference type="InterPro" id="IPR003661">
    <property type="entry name" value="HisK_dim/P_dom"/>
</dbReference>
<dbReference type="InterPro" id="IPR050956">
    <property type="entry name" value="2C_system_His_kinase"/>
</dbReference>
<organism evidence="5 6">
    <name type="scientific">Ascochyta lentis</name>
    <dbReference type="NCBI Taxonomy" id="205686"/>
    <lineage>
        <taxon>Eukaryota</taxon>
        <taxon>Fungi</taxon>
        <taxon>Dikarya</taxon>
        <taxon>Ascomycota</taxon>
        <taxon>Pezizomycotina</taxon>
        <taxon>Dothideomycetes</taxon>
        <taxon>Pleosporomycetidae</taxon>
        <taxon>Pleosporales</taxon>
        <taxon>Pleosporineae</taxon>
        <taxon>Didymellaceae</taxon>
        <taxon>Ascochyta</taxon>
    </lineage>
</organism>
<comment type="caution">
    <text evidence="5">The sequence shown here is derived from an EMBL/GenBank/DDBJ whole genome shotgun (WGS) entry which is preliminary data.</text>
</comment>
<dbReference type="InterPro" id="IPR036097">
    <property type="entry name" value="HisK_dim/P_sf"/>
</dbReference>
<accession>A0A8H7ML49</accession>
<evidence type="ECO:0000256" key="2">
    <source>
        <dbReference type="PROSITE-ProRule" id="PRU00169"/>
    </source>
</evidence>
<dbReference type="SUPFAM" id="SSF55874">
    <property type="entry name" value="ATPase domain of HSP90 chaperone/DNA topoisomerase II/histidine kinase"/>
    <property type="match status" value="1"/>
</dbReference>
<dbReference type="Gene3D" id="1.10.287.130">
    <property type="match status" value="1"/>
</dbReference>
<evidence type="ECO:0000313" key="5">
    <source>
        <dbReference type="EMBL" id="KAF9700944.1"/>
    </source>
</evidence>
<dbReference type="CDD" id="cd17546">
    <property type="entry name" value="REC_hyHK_CKI1_RcsC-like"/>
    <property type="match status" value="1"/>
</dbReference>
<feature type="modified residue" description="4-aspartylphosphate" evidence="2">
    <location>
        <position position="1077"/>
    </location>
</feature>
<keyword evidence="6" id="KW-1185">Reference proteome</keyword>
<dbReference type="InterPro" id="IPR001789">
    <property type="entry name" value="Sig_transdc_resp-reg_receiver"/>
</dbReference>
<keyword evidence="1 2" id="KW-0597">Phosphoprotein</keyword>
<dbReference type="SUPFAM" id="SSF47384">
    <property type="entry name" value="Homodimeric domain of signal transducing histidine kinase"/>
    <property type="match status" value="1"/>
</dbReference>
<evidence type="ECO:0000313" key="6">
    <source>
        <dbReference type="Proteomes" id="UP000651452"/>
    </source>
</evidence>
<dbReference type="Gene3D" id="3.30.565.10">
    <property type="entry name" value="Histidine kinase-like ATPase, C-terminal domain"/>
    <property type="match status" value="1"/>
</dbReference>
<dbReference type="Pfam" id="PF02518">
    <property type="entry name" value="HATPase_c"/>
    <property type="match status" value="1"/>
</dbReference>
<dbReference type="Pfam" id="PF00512">
    <property type="entry name" value="HisKA"/>
    <property type="match status" value="1"/>
</dbReference>
<dbReference type="InterPro" id="IPR058846">
    <property type="entry name" value="PAS-like"/>
</dbReference>
<dbReference type="InterPro" id="IPR004358">
    <property type="entry name" value="Sig_transdc_His_kin-like_C"/>
</dbReference>
<dbReference type="Gene3D" id="3.40.50.2300">
    <property type="match status" value="1"/>
</dbReference>
<dbReference type="InterPro" id="IPR035965">
    <property type="entry name" value="PAS-like_dom_sf"/>
</dbReference>
<reference evidence="5" key="2">
    <citation type="submission" date="2020-09" db="EMBL/GenBank/DDBJ databases">
        <title>Reference genome assembly for Australian Ascochyta lentis isolate Al4.</title>
        <authorList>
            <person name="Lee R.C."/>
            <person name="Farfan-Caceres L.M."/>
            <person name="Debler J.W."/>
            <person name="Williams A.H."/>
            <person name="Henares B.M."/>
        </authorList>
    </citation>
    <scope>NUCLEOTIDE SEQUENCE</scope>
    <source>
        <strain evidence="5">Al4</strain>
    </source>
</reference>
<dbReference type="PANTHER" id="PTHR43719:SF30">
    <property type="entry name" value="TWO-COMPONENT SYSTEM RESPONSE REGULATOR"/>
    <property type="match status" value="1"/>
</dbReference>
<protein>
    <submittedName>
        <fullName evidence="5">Uncharacterized protein</fullName>
    </submittedName>
</protein>
<dbReference type="InterPro" id="IPR003594">
    <property type="entry name" value="HATPase_dom"/>
</dbReference>
<dbReference type="SUPFAM" id="SSF55785">
    <property type="entry name" value="PYP-like sensor domain (PAS domain)"/>
    <property type="match status" value="1"/>
</dbReference>
<name>A0A8H7ML49_9PLEO</name>
<dbReference type="InterPro" id="IPR011006">
    <property type="entry name" value="CheY-like_superfamily"/>
</dbReference>
<feature type="domain" description="Response regulatory" evidence="4">
    <location>
        <begin position="1017"/>
        <end position="1148"/>
    </location>
</feature>
<dbReference type="Proteomes" id="UP000651452">
    <property type="component" value="Unassembled WGS sequence"/>
</dbReference>
<evidence type="ECO:0000259" key="3">
    <source>
        <dbReference type="PROSITE" id="PS50109"/>
    </source>
</evidence>
<dbReference type="EMBL" id="RZGK01000002">
    <property type="protein sequence ID" value="KAF9700944.1"/>
    <property type="molecule type" value="Genomic_DNA"/>
</dbReference>
<dbReference type="PROSITE" id="PS50109">
    <property type="entry name" value="HIS_KIN"/>
    <property type="match status" value="1"/>
</dbReference>
<dbReference type="Pfam" id="PF00072">
    <property type="entry name" value="Response_reg"/>
    <property type="match status" value="1"/>
</dbReference>
<evidence type="ECO:0000259" key="4">
    <source>
        <dbReference type="PROSITE" id="PS50110"/>
    </source>
</evidence>